<feature type="region of interest" description="Disordered" evidence="1">
    <location>
        <begin position="1723"/>
        <end position="1751"/>
    </location>
</feature>
<dbReference type="PANTHER" id="PTHR21963">
    <property type="entry name" value="PF6"/>
    <property type="match status" value="1"/>
</dbReference>
<evidence type="ECO:0000313" key="2">
    <source>
        <dbReference type="Proteomes" id="UP001652582"/>
    </source>
</evidence>
<dbReference type="PANTHER" id="PTHR21963:SF1">
    <property type="entry name" value="SPERM-ASSOCIATED ANTIGEN 17"/>
    <property type="match status" value="1"/>
</dbReference>
<organism evidence="2 3">
    <name type="scientific">Bicyclus anynana</name>
    <name type="common">Squinting bush brown butterfly</name>
    <dbReference type="NCBI Taxonomy" id="110368"/>
    <lineage>
        <taxon>Eukaryota</taxon>
        <taxon>Metazoa</taxon>
        <taxon>Ecdysozoa</taxon>
        <taxon>Arthropoda</taxon>
        <taxon>Hexapoda</taxon>
        <taxon>Insecta</taxon>
        <taxon>Pterygota</taxon>
        <taxon>Neoptera</taxon>
        <taxon>Endopterygota</taxon>
        <taxon>Lepidoptera</taxon>
        <taxon>Glossata</taxon>
        <taxon>Ditrysia</taxon>
        <taxon>Papilionoidea</taxon>
        <taxon>Nymphalidae</taxon>
        <taxon>Satyrinae</taxon>
        <taxon>Satyrini</taxon>
        <taxon>Mycalesina</taxon>
        <taxon>Bicyclus</taxon>
    </lineage>
</organism>
<dbReference type="RefSeq" id="XP_052746703.1">
    <property type="nucleotide sequence ID" value="XM_052890743.1"/>
</dbReference>
<feature type="compositionally biased region" description="Polar residues" evidence="1">
    <location>
        <begin position="1222"/>
        <end position="1237"/>
    </location>
</feature>
<sequence>MGPKKGKEANDNENYWRTSIEETPLDDDSWKVKVIIIEAAGSDPDRIYLGKFETYAAEERRFVIKNICKTETIFMINQLGGEKKVKDDNLRVFEEGQAYLKEKKDIPPEILALIIKHLIIKMKTEYIFIKNQKLKVTEGMKRESSTMIDKAEVRGTVNDKLAERLEVTPPPLKGKKEEKTDPIPVEDENKKYNTLLRVRGEEWRDKVYIDDYPTDGPSLYVAVTGFADANLPACLVKIGIPLTAVVQIRINPATTKVPTCLTRASKRGQSQTELLAEKSLKYWEDIQLLRLDKDIGEVFKNTAFVVFSPPYWNNSSLSGNAEQIYNEISFLLYDLQDLSRQHTNYLKNMEIINVPEEYKDDRYLSIYGRHIDGLPFESITSFLVLDSILQTISDSQSFSGMTVTSSIFTTISHSPPKSNDDDKLQQSQALVNEFINQLCQTDSRNKNYRFTYGNEYESLRNPIVINYGDFCKYNTFHLGNINLENIVSRMLIGMPINKLWMNRNKLTEEIEAKIKFHVNVLLSCFNRTDVEIAELNRLLHILACRKLYNNRSSLKKEHLVSSTLSEFKKTYLNRSVLAEPLSKSKYTISTSSTSSLFPSLVESNVSYKSSSDEQNKDTRIKLLFDCPDISELVSAAEIAIQRPISHMIDDFEYFEDFTGIKAFQVLQDAFNKYNCVDYKYCEVTDSFIMMFYNSQDNDGIARKEWRCHLPTSLCLQDFFDFVLKEHYDWIKDEEKMYEENILVKSRSEYKDFRVPLDYKSCVDENDVKMELLMEGSLKYEEITNLDTPNNESSQFKTSASKRTSLFSGADSDAKSSKKQKSPATVTPKLIISQLEQEKSKLSKKTFSGYDLGDRRVEVFGKDSSYFSKDGTQISTFYTLVIPMNLEYITLNVLPGNSQNEFWMHKVIGEFIKPEIINACESFRISSKDELIIYIKKQTYQIPIPLVSTSSCKQSSVTSISHEKVRVPQLFEHKSYHSVFVTWPNGLITESVYKNNSPIFSHIKQYYNCSPSQLDEEMRCISLNGEVIIFKNNGDINILLPDASYINITKCRKEIVSDEILEDVSSADISTKVKKVKVKSKSKGKAFKSSKNNFNEDEHEIASKPVEYKLVIEEFETIDANGFRRKWINHDYFDVEKLLMQTKTNHYLGEIFSKRMDGTTVVLNKDGIQFVTFPNKTRILTEYKIDYEEVFPEWTEVEIENFSTVSISADLSKSKESSSQKSFPYTTSNSETSLGSSKLRSEEIDDKEQRTDGYIFIHIIYTIEHPNFTTITIDKSTRKISIESPNKSCVTFDMENNYEILQDGQTSAKFNGETLNISYEACSKCKSFTKCEVKVKSAEISNVSQVEKNWLKMKDSFFKNVIVNEEGTINVVNDTLSNDSEEVVDSTQQKQGEKNTVENSVTTHGKCNQMYEARSCRFFILARDLTCSELVHREIIEQYMQACFSEPWCSINHYDTFGDHRTLWSILNPLHVTESENWLMDSKLSDKPKYLANMDLKKDCGKGFYSWMRPYKCFQPKPITPDNVLPERLPRAFILRTLEQQWRDAQRNVLKGSKELLNAILRYRHLMESDHSNSILNLPIYDLRTEDGRNTNEVVQAIADRVYEELKNRLAEDVQTRVKPGITTRTSPSIKEESLEGEEPESHHDLIIWEEERTTLVKDAKSATEMRPNLKRYWRRHAEELKEEEFYRYLLREGSVPPYFLNVLGGAIWWEMDKTANAAITKAERSKMKCSCPEKDPAKDSEKHPEKDPEME</sequence>
<gene>
    <name evidence="3" type="primary">LOC112047986</name>
</gene>
<dbReference type="InterPro" id="IPR026173">
    <property type="entry name" value="SPAG17"/>
</dbReference>
<protein>
    <submittedName>
        <fullName evidence="3">Uncharacterized protein LOC112047986</fullName>
    </submittedName>
</protein>
<dbReference type="GeneID" id="112047986"/>
<evidence type="ECO:0000313" key="3">
    <source>
        <dbReference type="RefSeq" id="XP_052746703.1"/>
    </source>
</evidence>
<feature type="compositionally biased region" description="Basic and acidic residues" evidence="1">
    <location>
        <begin position="1629"/>
        <end position="1641"/>
    </location>
</feature>
<feature type="region of interest" description="Disordered" evidence="1">
    <location>
        <begin position="1621"/>
        <end position="1641"/>
    </location>
</feature>
<dbReference type="Proteomes" id="UP001652582">
    <property type="component" value="Chromosome Z"/>
</dbReference>
<name>A0ABM3M5F6_BICAN</name>
<feature type="region of interest" description="Disordered" evidence="1">
    <location>
        <begin position="1216"/>
        <end position="1244"/>
    </location>
</feature>
<reference evidence="3" key="1">
    <citation type="submission" date="2025-08" db="UniProtKB">
        <authorList>
            <consortium name="RefSeq"/>
        </authorList>
    </citation>
    <scope>IDENTIFICATION</scope>
</reference>
<accession>A0ABM3M5F6</accession>
<evidence type="ECO:0000256" key="1">
    <source>
        <dbReference type="SAM" id="MobiDB-lite"/>
    </source>
</evidence>
<proteinExistence type="predicted"/>
<keyword evidence="2" id="KW-1185">Reference proteome</keyword>